<dbReference type="PROSITE" id="PS51257">
    <property type="entry name" value="PROKAR_LIPOPROTEIN"/>
    <property type="match status" value="1"/>
</dbReference>
<dbReference type="AlphaFoldDB" id="M0BE80"/>
<dbReference type="OrthoDB" id="200617at2157"/>
<sequence length="143" mass="16124">MDRRTALKMISAGAAMWGAGCLSVEEAGPIDFELLNFTEDTHQVDVTITDEDGNSVLEETYKIEERRDGTRAIQEEEFTEATNGETFDIVVALSDGEPEEWGFRVTCNESDETPDVFFAEIRETHDREHTYVEFQQSTCSGDL</sequence>
<gene>
    <name evidence="1" type="ORF">C479_12137</name>
</gene>
<name>M0BE80_9EURY</name>
<reference evidence="1 2" key="1">
    <citation type="journal article" date="2014" name="PLoS Genet.">
        <title>Phylogenetically driven sequencing of extremely halophilic archaea reveals strategies for static and dynamic osmo-response.</title>
        <authorList>
            <person name="Becker E.A."/>
            <person name="Seitzer P.M."/>
            <person name="Tritt A."/>
            <person name="Larsen D."/>
            <person name="Krusor M."/>
            <person name="Yao A.I."/>
            <person name="Wu D."/>
            <person name="Madern D."/>
            <person name="Eisen J.A."/>
            <person name="Darling A.E."/>
            <person name="Facciotti M.T."/>
        </authorList>
    </citation>
    <scope>NUCLEOTIDE SEQUENCE [LARGE SCALE GENOMIC DNA]</scope>
    <source>
        <strain evidence="1 2">JCM 14624</strain>
    </source>
</reference>
<evidence type="ECO:0000313" key="1">
    <source>
        <dbReference type="EMBL" id="ELZ09135.1"/>
    </source>
</evidence>
<dbReference type="Proteomes" id="UP000011560">
    <property type="component" value="Unassembled WGS sequence"/>
</dbReference>
<keyword evidence="2" id="KW-1185">Reference proteome</keyword>
<evidence type="ECO:0000313" key="2">
    <source>
        <dbReference type="Proteomes" id="UP000011560"/>
    </source>
</evidence>
<comment type="caution">
    <text evidence="1">The sequence shown here is derived from an EMBL/GenBank/DDBJ whole genome shotgun (WGS) entry which is preliminary data.</text>
</comment>
<proteinExistence type="predicted"/>
<organism evidence="1 2">
    <name type="scientific">Halovivax asiaticus JCM 14624</name>
    <dbReference type="NCBI Taxonomy" id="1227490"/>
    <lineage>
        <taxon>Archaea</taxon>
        <taxon>Methanobacteriati</taxon>
        <taxon>Methanobacteriota</taxon>
        <taxon>Stenosarchaea group</taxon>
        <taxon>Halobacteria</taxon>
        <taxon>Halobacteriales</taxon>
        <taxon>Natrialbaceae</taxon>
        <taxon>Halovivax</taxon>
    </lineage>
</organism>
<dbReference type="RefSeq" id="WP_007702855.1">
    <property type="nucleotide sequence ID" value="NZ_AOIQ01000018.1"/>
</dbReference>
<dbReference type="EMBL" id="AOIQ01000018">
    <property type="protein sequence ID" value="ELZ09135.1"/>
    <property type="molecule type" value="Genomic_DNA"/>
</dbReference>
<protein>
    <submittedName>
        <fullName evidence="1">Uncharacterized protein</fullName>
    </submittedName>
</protein>
<accession>M0BE80</accession>